<dbReference type="InterPro" id="IPR010845">
    <property type="entry name" value="FlaF"/>
</dbReference>
<evidence type="ECO:0008006" key="3">
    <source>
        <dbReference type="Google" id="ProtNLM"/>
    </source>
</evidence>
<accession>A0A1C3RKT6</accession>
<proteinExistence type="predicted"/>
<keyword evidence="2" id="KW-1185">Reference proteome</keyword>
<dbReference type="Pfam" id="PF07309">
    <property type="entry name" value="FlaF"/>
    <property type="match status" value="1"/>
</dbReference>
<organism evidence="1 2">
    <name type="scientific">Candidatus Terasakiella magnetica</name>
    <dbReference type="NCBI Taxonomy" id="1867952"/>
    <lineage>
        <taxon>Bacteria</taxon>
        <taxon>Pseudomonadati</taxon>
        <taxon>Pseudomonadota</taxon>
        <taxon>Alphaproteobacteria</taxon>
        <taxon>Rhodospirillales</taxon>
        <taxon>Terasakiellaceae</taxon>
        <taxon>Terasakiella</taxon>
    </lineage>
</organism>
<evidence type="ECO:0000313" key="1">
    <source>
        <dbReference type="EMBL" id="SCA57868.1"/>
    </source>
</evidence>
<dbReference type="OrthoDB" id="8563081at2"/>
<dbReference type="Proteomes" id="UP000231658">
    <property type="component" value="Unassembled WGS sequence"/>
</dbReference>
<dbReference type="GO" id="GO:0044781">
    <property type="term" value="P:bacterial-type flagellum organization"/>
    <property type="evidence" value="ECO:0007669"/>
    <property type="project" value="InterPro"/>
</dbReference>
<gene>
    <name evidence="1" type="ORF">MTBPR1_70140</name>
</gene>
<protein>
    <recommendedName>
        <fullName evidence="3">Flagellar FlaF family protein</fullName>
    </recommendedName>
</protein>
<reference evidence="1 2" key="1">
    <citation type="submission" date="2016-07" db="EMBL/GenBank/DDBJ databases">
        <authorList>
            <person name="Lefevre C.T."/>
        </authorList>
    </citation>
    <scope>NUCLEOTIDE SEQUENCE [LARGE SCALE GENOMIC DNA]</scope>
    <source>
        <strain evidence="1">PR1</strain>
    </source>
</reference>
<evidence type="ECO:0000313" key="2">
    <source>
        <dbReference type="Proteomes" id="UP000231658"/>
    </source>
</evidence>
<name>A0A1C3RKT6_9PROT</name>
<dbReference type="RefSeq" id="WP_069189871.1">
    <property type="nucleotide sequence ID" value="NZ_FLYE01000046.1"/>
</dbReference>
<dbReference type="AlphaFoldDB" id="A0A1C3RKT6"/>
<dbReference type="EMBL" id="FLYE01000046">
    <property type="protein sequence ID" value="SCA57868.1"/>
    <property type="molecule type" value="Genomic_DNA"/>
</dbReference>
<sequence>MAEADFDNLSSLEKDAFGLSRAAVLLDQARENDDAAALTNALNHNLEIWVAIRTFVSKEDNAVPADVRDNLLKLGQYVAEVTFKSAEGLSASDIASLVNINLQISEGLLEGAAS</sequence>
<dbReference type="STRING" id="1867952.MTBPR1_70140"/>